<evidence type="ECO:0000259" key="7">
    <source>
        <dbReference type="PROSITE" id="PS50850"/>
    </source>
</evidence>
<feature type="transmembrane region" description="Helical" evidence="6">
    <location>
        <begin position="20"/>
        <end position="47"/>
    </location>
</feature>
<dbReference type="Gene3D" id="1.20.1250.20">
    <property type="entry name" value="MFS general substrate transporter like domains"/>
    <property type="match status" value="2"/>
</dbReference>
<dbReference type="InterPro" id="IPR011701">
    <property type="entry name" value="MFS"/>
</dbReference>
<keyword evidence="2" id="KW-0813">Transport</keyword>
<dbReference type="Pfam" id="PF07690">
    <property type="entry name" value="MFS_1"/>
    <property type="match status" value="1"/>
</dbReference>
<feature type="transmembrane region" description="Helical" evidence="6">
    <location>
        <begin position="119"/>
        <end position="140"/>
    </location>
</feature>
<name>A0ABR2V5Q7_9PEZI</name>
<sequence>MSPGSVQAGTWRYRWRSSTLFIIVCITTALFSESFLYSFIVPILLYLLEVHNHVDPRDTQRLSYQILTLHGAVSCVSGFTIGQIADRFKSRKTPLIIGLGLAFVGTALLASATHLSGVFIGRFLQAIGGSTAWLIGFATLRDTIEAKDVGKTFGLVNSFSCAGALTGPAMAGFLLEVAGYWAAWGTVLGVLMLDIIMRMVMLESPKRKNKLTSAVVGKGPQAPQAETANTDEHSALLGGARPQSYDSNIYQSGGLKRINDTMSTMSLYRTILSQPRVIVGLLCYTAHSSLMASYSTTILTHVKEAFGWGSLPTGILFSLLQTPCIVLSPVCGWLRDKVGTRSPTTVGFLLLAPLIWLLGAADQPQFSWGSSKEHAKTTYTLTVAAIGCVQNLLSTVGAIEITCAVDDLEKRQPGILGPNGGYSRIYALSNMSFTSGFLLGPLISGILADSVGYYPGIALLMSLLALTFLKGSSSLPQKKDDSHEHGL</sequence>
<evidence type="ECO:0000256" key="1">
    <source>
        <dbReference type="ARBA" id="ARBA00004141"/>
    </source>
</evidence>
<evidence type="ECO:0000313" key="9">
    <source>
        <dbReference type="Proteomes" id="UP001408356"/>
    </source>
</evidence>
<evidence type="ECO:0000256" key="6">
    <source>
        <dbReference type="SAM" id="Phobius"/>
    </source>
</evidence>
<feature type="transmembrane region" description="Helical" evidence="6">
    <location>
        <begin position="425"/>
        <end position="447"/>
    </location>
</feature>
<feature type="transmembrane region" description="Helical" evidence="6">
    <location>
        <begin position="315"/>
        <end position="334"/>
    </location>
</feature>
<keyword evidence="5 6" id="KW-0472">Membrane</keyword>
<dbReference type="Proteomes" id="UP001408356">
    <property type="component" value="Unassembled WGS sequence"/>
</dbReference>
<evidence type="ECO:0000256" key="5">
    <source>
        <dbReference type="ARBA" id="ARBA00023136"/>
    </source>
</evidence>
<reference evidence="8 9" key="1">
    <citation type="journal article" date="2024" name="J. Plant Pathol.">
        <title>Sequence and assembly of the genome of Seiridium unicorne, isolate CBS 538.82, causal agent of cypress canker disease.</title>
        <authorList>
            <person name="Scali E."/>
            <person name="Rocca G.D."/>
            <person name="Danti R."/>
            <person name="Garbelotto M."/>
            <person name="Barberini S."/>
            <person name="Baroncelli R."/>
            <person name="Emiliani G."/>
        </authorList>
    </citation>
    <scope>NUCLEOTIDE SEQUENCE [LARGE SCALE GENOMIC DNA]</scope>
    <source>
        <strain evidence="8 9">BM-138-508</strain>
    </source>
</reference>
<comment type="caution">
    <text evidence="8">The sequence shown here is derived from an EMBL/GenBank/DDBJ whole genome shotgun (WGS) entry which is preliminary data.</text>
</comment>
<dbReference type="PANTHER" id="PTHR23506">
    <property type="entry name" value="GH10249P"/>
    <property type="match status" value="1"/>
</dbReference>
<proteinExistence type="predicted"/>
<dbReference type="InterPro" id="IPR036259">
    <property type="entry name" value="MFS_trans_sf"/>
</dbReference>
<protein>
    <submittedName>
        <fullName evidence="8">Major facilitator superfamily domain-containing protein</fullName>
    </submittedName>
</protein>
<dbReference type="PANTHER" id="PTHR23506:SF35">
    <property type="entry name" value="MAJOR FACILITATOR SUPERFAMILY (MFS) PROFILE DOMAIN-CONTAINING PROTEIN-RELATED"/>
    <property type="match status" value="1"/>
</dbReference>
<feature type="transmembrane region" description="Helical" evidence="6">
    <location>
        <begin position="152"/>
        <end position="175"/>
    </location>
</feature>
<comment type="subcellular location">
    <subcellularLocation>
        <location evidence="1">Membrane</location>
        <topology evidence="1">Multi-pass membrane protein</topology>
    </subcellularLocation>
</comment>
<accession>A0ABR2V5Q7</accession>
<keyword evidence="9" id="KW-1185">Reference proteome</keyword>
<evidence type="ECO:0000256" key="4">
    <source>
        <dbReference type="ARBA" id="ARBA00022989"/>
    </source>
</evidence>
<feature type="transmembrane region" description="Helical" evidence="6">
    <location>
        <begin position="346"/>
        <end position="361"/>
    </location>
</feature>
<dbReference type="EMBL" id="JARVKF010000124">
    <property type="protein sequence ID" value="KAK9422230.1"/>
    <property type="molecule type" value="Genomic_DNA"/>
</dbReference>
<feature type="transmembrane region" description="Helical" evidence="6">
    <location>
        <begin position="453"/>
        <end position="469"/>
    </location>
</feature>
<feature type="transmembrane region" description="Helical" evidence="6">
    <location>
        <begin position="94"/>
        <end position="113"/>
    </location>
</feature>
<feature type="transmembrane region" description="Helical" evidence="6">
    <location>
        <begin position="277"/>
        <end position="295"/>
    </location>
</feature>
<feature type="transmembrane region" description="Helical" evidence="6">
    <location>
        <begin position="381"/>
        <end position="405"/>
    </location>
</feature>
<keyword evidence="4 6" id="KW-1133">Transmembrane helix</keyword>
<evidence type="ECO:0000256" key="2">
    <source>
        <dbReference type="ARBA" id="ARBA00022448"/>
    </source>
</evidence>
<dbReference type="InterPro" id="IPR020846">
    <property type="entry name" value="MFS_dom"/>
</dbReference>
<gene>
    <name evidence="8" type="ORF">SUNI508_04909</name>
</gene>
<feature type="domain" description="Major facilitator superfamily (MFS) profile" evidence="7">
    <location>
        <begin position="22"/>
        <end position="474"/>
    </location>
</feature>
<dbReference type="SUPFAM" id="SSF103473">
    <property type="entry name" value="MFS general substrate transporter"/>
    <property type="match status" value="1"/>
</dbReference>
<feature type="transmembrane region" description="Helical" evidence="6">
    <location>
        <begin position="62"/>
        <end position="82"/>
    </location>
</feature>
<feature type="transmembrane region" description="Helical" evidence="6">
    <location>
        <begin position="181"/>
        <end position="201"/>
    </location>
</feature>
<keyword evidence="3 6" id="KW-0812">Transmembrane</keyword>
<evidence type="ECO:0000313" key="8">
    <source>
        <dbReference type="EMBL" id="KAK9422230.1"/>
    </source>
</evidence>
<dbReference type="PROSITE" id="PS50850">
    <property type="entry name" value="MFS"/>
    <property type="match status" value="1"/>
</dbReference>
<organism evidence="8 9">
    <name type="scientific">Seiridium unicorne</name>
    <dbReference type="NCBI Taxonomy" id="138068"/>
    <lineage>
        <taxon>Eukaryota</taxon>
        <taxon>Fungi</taxon>
        <taxon>Dikarya</taxon>
        <taxon>Ascomycota</taxon>
        <taxon>Pezizomycotina</taxon>
        <taxon>Sordariomycetes</taxon>
        <taxon>Xylariomycetidae</taxon>
        <taxon>Amphisphaeriales</taxon>
        <taxon>Sporocadaceae</taxon>
        <taxon>Seiridium</taxon>
    </lineage>
</organism>
<dbReference type="InterPro" id="IPR050930">
    <property type="entry name" value="MFS_Vesicular_Transporter"/>
</dbReference>
<evidence type="ECO:0000256" key="3">
    <source>
        <dbReference type="ARBA" id="ARBA00022692"/>
    </source>
</evidence>